<dbReference type="AlphaFoldDB" id="A0A645H0R1"/>
<reference evidence="2" key="1">
    <citation type="submission" date="2019-08" db="EMBL/GenBank/DDBJ databases">
        <authorList>
            <person name="Kucharzyk K."/>
            <person name="Murdoch R.W."/>
            <person name="Higgins S."/>
            <person name="Loffler F."/>
        </authorList>
    </citation>
    <scope>NUCLEOTIDE SEQUENCE</scope>
</reference>
<organism evidence="2">
    <name type="scientific">bioreactor metagenome</name>
    <dbReference type="NCBI Taxonomy" id="1076179"/>
    <lineage>
        <taxon>unclassified sequences</taxon>
        <taxon>metagenomes</taxon>
        <taxon>ecological metagenomes</taxon>
    </lineage>
</organism>
<evidence type="ECO:0000256" key="1">
    <source>
        <dbReference type="SAM" id="Phobius"/>
    </source>
</evidence>
<protein>
    <submittedName>
        <fullName evidence="2">Uncharacterized protein</fullName>
    </submittedName>
</protein>
<keyword evidence="1" id="KW-0472">Membrane</keyword>
<accession>A0A645H0R1</accession>
<evidence type="ECO:0000313" key="2">
    <source>
        <dbReference type="EMBL" id="MPN31892.1"/>
    </source>
</evidence>
<proteinExistence type="predicted"/>
<sequence length="31" mass="3515">MQNKRKFMILLLVAVMVMGTFMGLIAMLLSL</sequence>
<dbReference type="EMBL" id="VSSQ01083624">
    <property type="protein sequence ID" value="MPN31892.1"/>
    <property type="molecule type" value="Genomic_DNA"/>
</dbReference>
<gene>
    <name evidence="2" type="ORF">SDC9_179367</name>
</gene>
<feature type="transmembrane region" description="Helical" evidence="1">
    <location>
        <begin position="7"/>
        <end position="29"/>
    </location>
</feature>
<keyword evidence="1" id="KW-0812">Transmembrane</keyword>
<comment type="caution">
    <text evidence="2">The sequence shown here is derived from an EMBL/GenBank/DDBJ whole genome shotgun (WGS) entry which is preliminary data.</text>
</comment>
<name>A0A645H0R1_9ZZZZ</name>
<keyword evidence="1" id="KW-1133">Transmembrane helix</keyword>